<sequence length="322" mass="35423">MQTDSQVYAYSAVLMGSPILLKLFDHNEKLAAQAFRLIKQYENLLTVNRAHSEVMAVNHAAGLHPVSVSQPVFDLIQRALTVSLLPGSSFNLAIGPLVKCWKIGFQGDSVPARKTLLATLPLTDPENVELDADSRAVFLKKAGMEIDLGAIAKGYIADRVQAFLQQHGVDSALINLGGNVQTLGAPRDAPQQGWAIGLKTPFAAQDALIGVIHVVNKSVVTSGIYERYFERDGVCYHHILDRRTGYPLDNELLSVTIISDQSIDGDIFTTLIYGMGVENGIDYLKTFPDIEAIFVTRDKQVICSSQRHFSFTLLDNSYQLHH</sequence>
<evidence type="ECO:0000313" key="14">
    <source>
        <dbReference type="Proteomes" id="UP000245981"/>
    </source>
</evidence>
<proteinExistence type="inferred from homology"/>
<dbReference type="GO" id="GO:0046872">
    <property type="term" value="F:metal ion binding"/>
    <property type="evidence" value="ECO:0007669"/>
    <property type="project" value="UniProtKB-UniRule"/>
</dbReference>
<dbReference type="InterPro" id="IPR024932">
    <property type="entry name" value="ApbE"/>
</dbReference>
<gene>
    <name evidence="13" type="ORF">C7431_107177</name>
</gene>
<keyword evidence="7 11" id="KW-0274">FAD</keyword>
<dbReference type="GO" id="GO:0016740">
    <property type="term" value="F:transferase activity"/>
    <property type="evidence" value="ECO:0007669"/>
    <property type="project" value="UniProtKB-UniRule"/>
</dbReference>
<dbReference type="SUPFAM" id="SSF143631">
    <property type="entry name" value="ApbE-like"/>
    <property type="match status" value="1"/>
</dbReference>
<evidence type="ECO:0000256" key="11">
    <source>
        <dbReference type="PIRNR" id="PIRNR006268"/>
    </source>
</evidence>
<keyword evidence="8 11" id="KW-0460">Magnesium</keyword>
<evidence type="ECO:0000256" key="8">
    <source>
        <dbReference type="ARBA" id="ARBA00022842"/>
    </source>
</evidence>
<evidence type="ECO:0000256" key="2">
    <source>
        <dbReference type="ARBA" id="ARBA00011955"/>
    </source>
</evidence>
<protein>
    <recommendedName>
        <fullName evidence="3 11">FAD:protein FMN transferase</fullName>
        <ecNumber evidence="2 11">2.7.1.180</ecNumber>
    </recommendedName>
    <alternativeName>
        <fullName evidence="9 11">Flavin transferase</fullName>
    </alternativeName>
</protein>
<comment type="caution">
    <text evidence="13">The sequence shown here is derived from an EMBL/GenBank/DDBJ whole genome shotgun (WGS) entry which is preliminary data.</text>
</comment>
<organism evidence="13 14">
    <name type="scientific">Pantoea allii</name>
    <dbReference type="NCBI Taxonomy" id="574096"/>
    <lineage>
        <taxon>Bacteria</taxon>
        <taxon>Pseudomonadati</taxon>
        <taxon>Pseudomonadota</taxon>
        <taxon>Gammaproteobacteria</taxon>
        <taxon>Enterobacterales</taxon>
        <taxon>Erwiniaceae</taxon>
        <taxon>Pantoea</taxon>
    </lineage>
</organism>
<comment type="cofactor">
    <cofactor evidence="12">
        <name>Mg(2+)</name>
        <dbReference type="ChEBI" id="CHEBI:18420"/>
    </cofactor>
    <cofactor evidence="12">
        <name>Mn(2+)</name>
        <dbReference type="ChEBI" id="CHEBI:29035"/>
    </cofactor>
    <text evidence="12">Magnesium. Can also use manganese.</text>
</comment>
<name>A0A2V2BFJ0_9GAMM</name>
<dbReference type="PANTHER" id="PTHR30040">
    <property type="entry name" value="THIAMINE BIOSYNTHESIS LIPOPROTEIN APBE"/>
    <property type="match status" value="1"/>
</dbReference>
<keyword evidence="6 11" id="KW-0479">Metal-binding</keyword>
<keyword evidence="5 11" id="KW-0808">Transferase</keyword>
<dbReference type="InterPro" id="IPR003374">
    <property type="entry name" value="ApbE-like_sf"/>
</dbReference>
<evidence type="ECO:0000313" key="13">
    <source>
        <dbReference type="EMBL" id="PWK95776.1"/>
    </source>
</evidence>
<keyword evidence="4 11" id="KW-0285">Flavoprotein</keyword>
<dbReference type="Gene3D" id="3.10.520.10">
    <property type="entry name" value="ApbE-like domains"/>
    <property type="match status" value="1"/>
</dbReference>
<reference evidence="13 14" key="1">
    <citation type="submission" date="2018-05" db="EMBL/GenBank/DDBJ databases">
        <title>Genomic Encyclopedia of Type Strains, Phase IV (KMG-V): Genome sequencing to study the core and pangenomes of soil and plant-associated prokaryotes.</title>
        <authorList>
            <person name="Whitman W."/>
        </authorList>
    </citation>
    <scope>NUCLEOTIDE SEQUENCE [LARGE SCALE GENOMIC DNA]</scope>
    <source>
        <strain evidence="13 14">PNA 200-10</strain>
    </source>
</reference>
<evidence type="ECO:0000256" key="4">
    <source>
        <dbReference type="ARBA" id="ARBA00022630"/>
    </source>
</evidence>
<evidence type="ECO:0000256" key="12">
    <source>
        <dbReference type="PIRSR" id="PIRSR006268-2"/>
    </source>
</evidence>
<evidence type="ECO:0000256" key="3">
    <source>
        <dbReference type="ARBA" id="ARBA00016337"/>
    </source>
</evidence>
<evidence type="ECO:0000256" key="6">
    <source>
        <dbReference type="ARBA" id="ARBA00022723"/>
    </source>
</evidence>
<evidence type="ECO:0000256" key="7">
    <source>
        <dbReference type="ARBA" id="ARBA00022827"/>
    </source>
</evidence>
<evidence type="ECO:0000256" key="1">
    <source>
        <dbReference type="ARBA" id="ARBA00008282"/>
    </source>
</evidence>
<dbReference type="OrthoDB" id="9778595at2"/>
<feature type="binding site" evidence="12">
    <location>
        <position position="150"/>
    </location>
    <ligand>
        <name>Mg(2+)</name>
        <dbReference type="ChEBI" id="CHEBI:18420"/>
    </ligand>
</feature>
<evidence type="ECO:0000256" key="5">
    <source>
        <dbReference type="ARBA" id="ARBA00022679"/>
    </source>
</evidence>
<dbReference type="RefSeq" id="WP_109717744.1">
    <property type="nucleotide sequence ID" value="NZ_QGHF01000007.1"/>
</dbReference>
<dbReference type="EMBL" id="QGHF01000007">
    <property type="protein sequence ID" value="PWK95776.1"/>
    <property type="molecule type" value="Genomic_DNA"/>
</dbReference>
<comment type="similarity">
    <text evidence="1 11">Belongs to the ApbE family.</text>
</comment>
<dbReference type="PIRSF" id="PIRSF006268">
    <property type="entry name" value="ApbE"/>
    <property type="match status" value="1"/>
</dbReference>
<dbReference type="Proteomes" id="UP000245981">
    <property type="component" value="Unassembled WGS sequence"/>
</dbReference>
<dbReference type="Pfam" id="PF02424">
    <property type="entry name" value="ApbE"/>
    <property type="match status" value="1"/>
</dbReference>
<feature type="binding site" evidence="12">
    <location>
        <position position="270"/>
    </location>
    <ligand>
        <name>Mg(2+)</name>
        <dbReference type="ChEBI" id="CHEBI:18420"/>
    </ligand>
</feature>
<dbReference type="PANTHER" id="PTHR30040:SF2">
    <property type="entry name" value="FAD:PROTEIN FMN TRANSFERASE"/>
    <property type="match status" value="1"/>
</dbReference>
<dbReference type="AlphaFoldDB" id="A0A2V2BFJ0"/>
<comment type="catalytic activity">
    <reaction evidence="10 11">
        <text>L-threonyl-[protein] + FAD = FMN-L-threonyl-[protein] + AMP + H(+)</text>
        <dbReference type="Rhea" id="RHEA:36847"/>
        <dbReference type="Rhea" id="RHEA-COMP:11060"/>
        <dbReference type="Rhea" id="RHEA-COMP:11061"/>
        <dbReference type="ChEBI" id="CHEBI:15378"/>
        <dbReference type="ChEBI" id="CHEBI:30013"/>
        <dbReference type="ChEBI" id="CHEBI:57692"/>
        <dbReference type="ChEBI" id="CHEBI:74257"/>
        <dbReference type="ChEBI" id="CHEBI:456215"/>
        <dbReference type="EC" id="2.7.1.180"/>
    </reaction>
</comment>
<dbReference type="EC" id="2.7.1.180" evidence="2 11"/>
<evidence type="ECO:0000256" key="10">
    <source>
        <dbReference type="ARBA" id="ARBA00048540"/>
    </source>
</evidence>
<accession>A0A2V2BFJ0</accession>
<feature type="binding site" evidence="12">
    <location>
        <position position="266"/>
    </location>
    <ligand>
        <name>Mg(2+)</name>
        <dbReference type="ChEBI" id="CHEBI:18420"/>
    </ligand>
</feature>
<keyword evidence="13" id="KW-0449">Lipoprotein</keyword>
<dbReference type="STRING" id="574096.HA38_03840"/>
<evidence type="ECO:0000256" key="9">
    <source>
        <dbReference type="ARBA" id="ARBA00031306"/>
    </source>
</evidence>